<feature type="domain" description="RRM" evidence="11">
    <location>
        <begin position="142"/>
        <end position="256"/>
    </location>
</feature>
<dbReference type="GO" id="GO:0003723">
    <property type="term" value="F:RNA binding"/>
    <property type="evidence" value="ECO:0007669"/>
    <property type="project" value="UniProtKB-UniRule"/>
</dbReference>
<evidence type="ECO:0000256" key="5">
    <source>
        <dbReference type="ARBA" id="ARBA00022833"/>
    </source>
</evidence>
<dbReference type="InterPro" id="IPR000467">
    <property type="entry name" value="G_patch_dom"/>
</dbReference>
<dbReference type="PROSITE" id="PS01358">
    <property type="entry name" value="ZF_RANBP2_1"/>
    <property type="match status" value="1"/>
</dbReference>
<dbReference type="SMART" id="SM00547">
    <property type="entry name" value="ZnF_RBZ"/>
    <property type="match status" value="1"/>
</dbReference>
<reference evidence="14" key="1">
    <citation type="submission" date="2020-02" db="EMBL/GenBank/DDBJ databases">
        <authorList>
            <person name="Palmer J.M."/>
        </authorList>
    </citation>
    <scope>NUCLEOTIDE SEQUENCE</scope>
    <source>
        <strain evidence="14">EPUS1.4</strain>
        <tissue evidence="14">Thallus</tissue>
    </source>
</reference>
<feature type="compositionally biased region" description="Low complexity" evidence="10">
    <location>
        <begin position="483"/>
        <end position="494"/>
    </location>
</feature>
<dbReference type="SMART" id="SM00360">
    <property type="entry name" value="RRM"/>
    <property type="match status" value="1"/>
</dbReference>
<organism evidence="14 15">
    <name type="scientific">Endocarpon pusillum</name>
    <dbReference type="NCBI Taxonomy" id="364733"/>
    <lineage>
        <taxon>Eukaryota</taxon>
        <taxon>Fungi</taxon>
        <taxon>Dikarya</taxon>
        <taxon>Ascomycota</taxon>
        <taxon>Pezizomycotina</taxon>
        <taxon>Eurotiomycetes</taxon>
        <taxon>Chaetothyriomycetidae</taxon>
        <taxon>Verrucariales</taxon>
        <taxon>Verrucariaceae</taxon>
        <taxon>Endocarpon</taxon>
    </lineage>
</organism>
<evidence type="ECO:0000259" key="12">
    <source>
        <dbReference type="PROSITE" id="PS50174"/>
    </source>
</evidence>
<accession>A0A8H7AJZ4</accession>
<keyword evidence="6 8" id="KW-0694">RNA-binding</keyword>
<sequence>MQQITLELKQHYQVEGLVDVRVIRDRQTRQSRQFGFLRFSSLPQAQSFMERNTPLLYLYGNPNLDRIEPAKVRIVYSRERIDTNNDGVEGEWICKVCSVNNYATRIRCFRCQAFRADAPNRGMQKAANIGDNDASPDNTPSQFLLLRGLEPSVTEELLVKGVAKLYKPASSNAFSNQANKKGAKVASTTGDANRGARQGTLRRVLLVRDRRTNESWRFGFAEFATVEDAMAALTRYNSFDKFTIASKPVLVSYVHSGVFVPVLNPGAVDPRYTFAPLANPSLKIAYWDEDAYVAEFKVSDGESESANVQAKEDLVSAPDSRETTKSKKRKAEITAMDISTAKKAAPSYLQRWSNQHAELHGLEQKPIITQSDDALTGTDTRPSSEPSPVPPMQSFADPNRHCCYLCCRQFKTAAEVNKHERLSNLHQTNLKNEEQLTKARAKLEKHGITIQSQLSTTEYRDRAKERRKAFGVVNKKGQSVQPSKSSSDTGKTTGFDNDVEDDNVPASKGASLLAKMGHVAGAGLGASGTGLTAPIAQDIYAAGVGLGAQGGKVGDAVVEAERNTKGDYGDFLAKTREGARERYERLG</sequence>
<feature type="region of interest" description="Disordered" evidence="10">
    <location>
        <begin position="307"/>
        <end position="328"/>
    </location>
</feature>
<evidence type="ECO:0000256" key="2">
    <source>
        <dbReference type="ARBA" id="ARBA00022723"/>
    </source>
</evidence>
<dbReference type="Pfam" id="PF23217">
    <property type="entry name" value="DUF7066"/>
    <property type="match status" value="1"/>
</dbReference>
<dbReference type="PROSITE" id="PS50199">
    <property type="entry name" value="ZF_RANBP2_2"/>
    <property type="match status" value="1"/>
</dbReference>
<evidence type="ECO:0008006" key="16">
    <source>
        <dbReference type="Google" id="ProtNLM"/>
    </source>
</evidence>
<evidence type="ECO:0000256" key="4">
    <source>
        <dbReference type="ARBA" id="ARBA00022771"/>
    </source>
</evidence>
<dbReference type="PANTHER" id="PTHR13948">
    <property type="entry name" value="RNA-BINDING PROTEIN"/>
    <property type="match status" value="1"/>
</dbReference>
<dbReference type="Pfam" id="PF00641">
    <property type="entry name" value="Zn_ribbon_RanBP"/>
    <property type="match status" value="1"/>
</dbReference>
<dbReference type="InterPro" id="IPR035979">
    <property type="entry name" value="RBD_domain_sf"/>
</dbReference>
<keyword evidence="2" id="KW-0479">Metal-binding</keyword>
<dbReference type="InterPro" id="IPR001876">
    <property type="entry name" value="Znf_RanBP2"/>
</dbReference>
<evidence type="ECO:0000259" key="13">
    <source>
        <dbReference type="PROSITE" id="PS50199"/>
    </source>
</evidence>
<feature type="domain" description="RanBP2-type" evidence="13">
    <location>
        <begin position="88"/>
        <end position="117"/>
    </location>
</feature>
<dbReference type="GO" id="GO:0005634">
    <property type="term" value="C:nucleus"/>
    <property type="evidence" value="ECO:0007669"/>
    <property type="project" value="UniProtKB-SubCell"/>
</dbReference>
<dbReference type="PROSITE" id="PS50102">
    <property type="entry name" value="RRM"/>
    <property type="match status" value="1"/>
</dbReference>
<keyword evidence="3" id="KW-0677">Repeat</keyword>
<evidence type="ECO:0000256" key="7">
    <source>
        <dbReference type="ARBA" id="ARBA00023242"/>
    </source>
</evidence>
<dbReference type="Gene3D" id="4.10.1060.10">
    <property type="entry name" value="Zinc finger, RanBP2-type"/>
    <property type="match status" value="1"/>
</dbReference>
<evidence type="ECO:0000256" key="3">
    <source>
        <dbReference type="ARBA" id="ARBA00022737"/>
    </source>
</evidence>
<feature type="domain" description="G-patch" evidence="12">
    <location>
        <begin position="505"/>
        <end position="551"/>
    </location>
</feature>
<dbReference type="InterPro" id="IPR036443">
    <property type="entry name" value="Znf_RanBP2_sf"/>
</dbReference>
<dbReference type="SMART" id="SM00443">
    <property type="entry name" value="G_patch"/>
    <property type="match status" value="1"/>
</dbReference>
<dbReference type="Pfam" id="PF00076">
    <property type="entry name" value="RRM_1"/>
    <property type="match status" value="1"/>
</dbReference>
<keyword evidence="5" id="KW-0862">Zinc</keyword>
<keyword evidence="7" id="KW-0539">Nucleus</keyword>
<dbReference type="OrthoDB" id="29221at2759"/>
<feature type="compositionally biased region" description="Polar residues" evidence="10">
    <location>
        <begin position="367"/>
        <end position="384"/>
    </location>
</feature>
<evidence type="ECO:0000256" key="9">
    <source>
        <dbReference type="PROSITE-ProRule" id="PRU00322"/>
    </source>
</evidence>
<feature type="region of interest" description="Disordered" evidence="10">
    <location>
        <begin position="364"/>
        <end position="391"/>
    </location>
</feature>
<feature type="compositionally biased region" description="Basic and acidic residues" evidence="10">
    <location>
        <begin position="310"/>
        <end position="325"/>
    </location>
</feature>
<dbReference type="InterPro" id="IPR012677">
    <property type="entry name" value="Nucleotide-bd_a/b_plait_sf"/>
</dbReference>
<evidence type="ECO:0000256" key="1">
    <source>
        <dbReference type="ARBA" id="ARBA00004123"/>
    </source>
</evidence>
<evidence type="ECO:0000313" key="15">
    <source>
        <dbReference type="Proteomes" id="UP000606974"/>
    </source>
</evidence>
<evidence type="ECO:0000256" key="6">
    <source>
        <dbReference type="ARBA" id="ARBA00022884"/>
    </source>
</evidence>
<dbReference type="InterPro" id="IPR055494">
    <property type="entry name" value="DUF7066"/>
</dbReference>
<dbReference type="PROSITE" id="PS50174">
    <property type="entry name" value="G_PATCH"/>
    <property type="match status" value="1"/>
</dbReference>
<name>A0A8H7AJZ4_9EURO</name>
<evidence type="ECO:0000313" key="14">
    <source>
        <dbReference type="EMBL" id="KAF7506510.1"/>
    </source>
</evidence>
<dbReference type="GO" id="GO:0000398">
    <property type="term" value="P:mRNA splicing, via spliceosome"/>
    <property type="evidence" value="ECO:0007669"/>
    <property type="project" value="TreeGrafter"/>
</dbReference>
<evidence type="ECO:0000259" key="11">
    <source>
        <dbReference type="PROSITE" id="PS50102"/>
    </source>
</evidence>
<comment type="subcellular location">
    <subcellularLocation>
        <location evidence="1">Nucleus</location>
    </subcellularLocation>
</comment>
<dbReference type="Proteomes" id="UP000606974">
    <property type="component" value="Unassembled WGS sequence"/>
</dbReference>
<dbReference type="Gene3D" id="3.30.70.330">
    <property type="match status" value="2"/>
</dbReference>
<dbReference type="PANTHER" id="PTHR13948:SF3">
    <property type="entry name" value="FI21118P1"/>
    <property type="match status" value="1"/>
</dbReference>
<evidence type="ECO:0000256" key="8">
    <source>
        <dbReference type="PROSITE-ProRule" id="PRU00176"/>
    </source>
</evidence>
<dbReference type="InterPro" id="IPR000504">
    <property type="entry name" value="RRM_dom"/>
</dbReference>
<comment type="caution">
    <text evidence="14">The sequence shown here is derived from an EMBL/GenBank/DDBJ whole genome shotgun (WGS) entry which is preliminary data.</text>
</comment>
<keyword evidence="15" id="KW-1185">Reference proteome</keyword>
<dbReference type="SUPFAM" id="SSF90209">
    <property type="entry name" value="Ran binding protein zinc finger-like"/>
    <property type="match status" value="1"/>
</dbReference>
<keyword evidence="4 9" id="KW-0863">Zinc-finger</keyword>
<proteinExistence type="predicted"/>
<dbReference type="Pfam" id="PF01585">
    <property type="entry name" value="G-patch"/>
    <property type="match status" value="1"/>
</dbReference>
<gene>
    <name evidence="14" type="ORF">GJ744_011656</name>
</gene>
<protein>
    <recommendedName>
        <fullName evidence="16">RNA-binding protein</fullName>
    </recommendedName>
</protein>
<dbReference type="EMBL" id="JAACFV010000085">
    <property type="protein sequence ID" value="KAF7506510.1"/>
    <property type="molecule type" value="Genomic_DNA"/>
</dbReference>
<evidence type="ECO:0000256" key="10">
    <source>
        <dbReference type="SAM" id="MobiDB-lite"/>
    </source>
</evidence>
<feature type="region of interest" description="Disordered" evidence="10">
    <location>
        <begin position="469"/>
        <end position="504"/>
    </location>
</feature>
<dbReference type="AlphaFoldDB" id="A0A8H7AJZ4"/>
<dbReference type="GO" id="GO:0008270">
    <property type="term" value="F:zinc ion binding"/>
    <property type="evidence" value="ECO:0007669"/>
    <property type="project" value="UniProtKB-KW"/>
</dbReference>
<dbReference type="SUPFAM" id="SSF54928">
    <property type="entry name" value="RNA-binding domain, RBD"/>
    <property type="match status" value="2"/>
</dbReference>